<dbReference type="Proteomes" id="UP001144978">
    <property type="component" value="Unassembled WGS sequence"/>
</dbReference>
<sequence>MCERWVRQEDEVDTVGGNGGDVANTGRTVWGDLYVLLHRRAGTSPIDRPTAYVLTRIVACRTLSSAFALPHKTVGTHRQAASSRAQTWAHARTATHGKMTHDDHDGGHDDCRGTSGRTTTVPSRRPPRVVRGERRASGKMGRVEWGHMVRPSFTPASSFYRSPRVRDIRAGRVRLVRPRLVVHCRA</sequence>
<organism evidence="1 2">
    <name type="scientific">Trametes sanguinea</name>
    <dbReference type="NCBI Taxonomy" id="158606"/>
    <lineage>
        <taxon>Eukaryota</taxon>
        <taxon>Fungi</taxon>
        <taxon>Dikarya</taxon>
        <taxon>Basidiomycota</taxon>
        <taxon>Agaricomycotina</taxon>
        <taxon>Agaricomycetes</taxon>
        <taxon>Polyporales</taxon>
        <taxon>Polyporaceae</taxon>
        <taxon>Trametes</taxon>
    </lineage>
</organism>
<keyword evidence="2" id="KW-1185">Reference proteome</keyword>
<evidence type="ECO:0000313" key="1">
    <source>
        <dbReference type="EMBL" id="KAJ3001754.1"/>
    </source>
</evidence>
<protein>
    <submittedName>
        <fullName evidence="1">Uncharacterized protein</fullName>
    </submittedName>
</protein>
<proteinExistence type="predicted"/>
<accession>A0ACC1PTC4</accession>
<gene>
    <name evidence="1" type="ORF">NUW54_g6231</name>
</gene>
<dbReference type="EMBL" id="JANSHE010001636">
    <property type="protein sequence ID" value="KAJ3001754.1"/>
    <property type="molecule type" value="Genomic_DNA"/>
</dbReference>
<reference evidence="1" key="1">
    <citation type="submission" date="2022-08" db="EMBL/GenBank/DDBJ databases">
        <title>Genome Sequence of Pycnoporus sanguineus.</title>
        <authorList>
            <person name="Buettner E."/>
        </authorList>
    </citation>
    <scope>NUCLEOTIDE SEQUENCE</scope>
    <source>
        <strain evidence="1">CG-C14</strain>
    </source>
</reference>
<name>A0ACC1PTC4_9APHY</name>
<comment type="caution">
    <text evidence="1">The sequence shown here is derived from an EMBL/GenBank/DDBJ whole genome shotgun (WGS) entry which is preliminary data.</text>
</comment>
<evidence type="ECO:0000313" key="2">
    <source>
        <dbReference type="Proteomes" id="UP001144978"/>
    </source>
</evidence>